<keyword evidence="2" id="KW-0812">Transmembrane</keyword>
<evidence type="ECO:0000313" key="4">
    <source>
        <dbReference type="Proteomes" id="UP000239002"/>
    </source>
</evidence>
<keyword evidence="2" id="KW-1133">Transmembrane helix</keyword>
<dbReference type="AlphaFoldDB" id="A0A2S6IF82"/>
<keyword evidence="4" id="KW-1185">Reference proteome</keyword>
<evidence type="ECO:0000313" key="3">
    <source>
        <dbReference type="EMBL" id="PPK92810.1"/>
    </source>
</evidence>
<keyword evidence="2" id="KW-0472">Membrane</keyword>
<gene>
    <name evidence="3" type="ORF">LY01_02898</name>
</gene>
<keyword evidence="1" id="KW-0175">Coiled coil</keyword>
<dbReference type="OrthoDB" id="1443905at2"/>
<protein>
    <submittedName>
        <fullName evidence="3">Uncharacterized protein</fullName>
    </submittedName>
</protein>
<sequence length="282" mass="33190">MKEVVNNVLQSANERIKNPFIFSFVVAWFAMNWEAIAIVFYSNESIDQRIVLANNHSDIYSTIIYPLLIALFYVIVLPYLMWSTEWLIKKAKYERKRNHYKEKADDWQGRTFEAVAERKYENARAGNAELSELNSKIEGLNNELENSNTEAQILRSKVDDAQKMIISLRAELAENKSVPREDYDLLINLDYQYNKFENSSSFKNFEKLAVSVNKYNRIPNDYSDLAIQKYIANDIIKRDSSHDDGFYFYYLTFKGEYFLKKYVKSLEDNDAIDLINTKESLR</sequence>
<dbReference type="EMBL" id="PTJE01000009">
    <property type="protein sequence ID" value="PPK92810.1"/>
    <property type="molecule type" value="Genomic_DNA"/>
</dbReference>
<feature type="transmembrane region" description="Helical" evidence="2">
    <location>
        <begin position="63"/>
        <end position="82"/>
    </location>
</feature>
<feature type="transmembrane region" description="Helical" evidence="2">
    <location>
        <begin position="20"/>
        <end position="43"/>
    </location>
</feature>
<dbReference type="Proteomes" id="UP000239002">
    <property type="component" value="Unassembled WGS sequence"/>
</dbReference>
<evidence type="ECO:0000256" key="2">
    <source>
        <dbReference type="SAM" id="Phobius"/>
    </source>
</evidence>
<dbReference type="RefSeq" id="WP_104516696.1">
    <property type="nucleotide sequence ID" value="NZ_MQVW01000014.1"/>
</dbReference>
<comment type="caution">
    <text evidence="3">The sequence shown here is derived from an EMBL/GenBank/DDBJ whole genome shotgun (WGS) entry which is preliminary data.</text>
</comment>
<organism evidence="3 4">
    <name type="scientific">Nonlabens xylanidelens</name>
    <dbReference type="NCBI Taxonomy" id="191564"/>
    <lineage>
        <taxon>Bacteria</taxon>
        <taxon>Pseudomonadati</taxon>
        <taxon>Bacteroidota</taxon>
        <taxon>Flavobacteriia</taxon>
        <taxon>Flavobacteriales</taxon>
        <taxon>Flavobacteriaceae</taxon>
        <taxon>Nonlabens</taxon>
    </lineage>
</organism>
<accession>A0A2S6IF82</accession>
<feature type="coiled-coil region" evidence="1">
    <location>
        <begin position="90"/>
        <end position="171"/>
    </location>
</feature>
<reference evidence="3 4" key="1">
    <citation type="submission" date="2018-02" db="EMBL/GenBank/DDBJ databases">
        <title>Genomic Encyclopedia of Archaeal and Bacterial Type Strains, Phase II (KMG-II): from individual species to whole genera.</title>
        <authorList>
            <person name="Goeker M."/>
        </authorList>
    </citation>
    <scope>NUCLEOTIDE SEQUENCE [LARGE SCALE GENOMIC DNA]</scope>
    <source>
        <strain evidence="3 4">DSM 16809</strain>
    </source>
</reference>
<proteinExistence type="predicted"/>
<name>A0A2S6IF82_9FLAO</name>
<evidence type="ECO:0000256" key="1">
    <source>
        <dbReference type="SAM" id="Coils"/>
    </source>
</evidence>